<keyword evidence="6" id="KW-1185">Reference proteome</keyword>
<protein>
    <recommendedName>
        <fullName evidence="4">SWIM-type domain-containing protein</fullName>
    </recommendedName>
</protein>
<feature type="region of interest" description="Disordered" evidence="3">
    <location>
        <begin position="1"/>
        <end position="35"/>
    </location>
</feature>
<evidence type="ECO:0000256" key="1">
    <source>
        <dbReference type="PROSITE-ProRule" id="PRU00325"/>
    </source>
</evidence>
<dbReference type="EMBL" id="JAKKPZ010000071">
    <property type="protein sequence ID" value="KAI1704179.1"/>
    <property type="molecule type" value="Genomic_DNA"/>
</dbReference>
<dbReference type="Pfam" id="PF01549">
    <property type="entry name" value="ShK"/>
    <property type="match status" value="2"/>
</dbReference>
<accession>A0AAD4MUI1</accession>
<dbReference type="InterPro" id="IPR003582">
    <property type="entry name" value="ShKT_dom"/>
</dbReference>
<feature type="compositionally biased region" description="Low complexity" evidence="3">
    <location>
        <begin position="527"/>
        <end position="542"/>
    </location>
</feature>
<feature type="compositionally biased region" description="Low complexity" evidence="3">
    <location>
        <begin position="506"/>
        <end position="517"/>
    </location>
</feature>
<evidence type="ECO:0000256" key="2">
    <source>
        <dbReference type="SAM" id="Coils"/>
    </source>
</evidence>
<keyword evidence="1" id="KW-0479">Metal-binding</keyword>
<dbReference type="InterPro" id="IPR007527">
    <property type="entry name" value="Znf_SWIM"/>
</dbReference>
<name>A0AAD4MUI1_9BILA</name>
<gene>
    <name evidence="5" type="ORF">DdX_14419</name>
</gene>
<reference evidence="5" key="1">
    <citation type="submission" date="2022-01" db="EMBL/GenBank/DDBJ databases">
        <title>Genome Sequence Resource for Two Populations of Ditylenchus destructor, the Migratory Endoparasitic Phytonematode.</title>
        <authorList>
            <person name="Zhang H."/>
            <person name="Lin R."/>
            <person name="Xie B."/>
        </authorList>
    </citation>
    <scope>NUCLEOTIDE SEQUENCE</scope>
    <source>
        <strain evidence="5">BazhouSP</strain>
    </source>
</reference>
<feature type="compositionally biased region" description="Polar residues" evidence="3">
    <location>
        <begin position="479"/>
        <end position="490"/>
    </location>
</feature>
<keyword evidence="1" id="KW-0863">Zinc-finger</keyword>
<dbReference type="SMART" id="SM00254">
    <property type="entry name" value="ShKT"/>
    <property type="match status" value="3"/>
</dbReference>
<evidence type="ECO:0000259" key="4">
    <source>
        <dbReference type="PROSITE" id="PS50966"/>
    </source>
</evidence>
<dbReference type="PANTHER" id="PTHR21724:SF109">
    <property type="entry name" value="SHKT DOMAIN-CONTAINING PROTEIN"/>
    <property type="match status" value="1"/>
</dbReference>
<dbReference type="PANTHER" id="PTHR21724">
    <property type="entry name" value="SHKT DOMAIN-CONTAINING PROTEIN"/>
    <property type="match status" value="1"/>
</dbReference>
<evidence type="ECO:0000313" key="5">
    <source>
        <dbReference type="EMBL" id="KAI1704179.1"/>
    </source>
</evidence>
<keyword evidence="1" id="KW-0862">Zinc</keyword>
<comment type="caution">
    <text evidence="5">The sequence shown here is derived from an EMBL/GenBank/DDBJ whole genome shotgun (WGS) entry which is preliminary data.</text>
</comment>
<feature type="region of interest" description="Disordered" evidence="3">
    <location>
        <begin position="470"/>
        <end position="556"/>
    </location>
</feature>
<proteinExistence type="predicted"/>
<dbReference type="GO" id="GO:0008270">
    <property type="term" value="F:zinc ion binding"/>
    <property type="evidence" value="ECO:0007669"/>
    <property type="project" value="UniProtKB-KW"/>
</dbReference>
<dbReference type="Proteomes" id="UP001201812">
    <property type="component" value="Unassembled WGS sequence"/>
</dbReference>
<feature type="domain" description="SWIM-type" evidence="4">
    <location>
        <begin position="98"/>
        <end position="135"/>
    </location>
</feature>
<sequence length="756" mass="82538">MFQGSFQLIPRRSENEQAEHDLVQDVSQERGRKVGSKNDEYDIAEEFENLSDFKQWFSDKQDNWTNAPECQSWIAAYVAGTNLDAYLTNWNDYKDTRFKYHAVKAREHEPFSCTCQIGIKKELCKHILLVKYEKEEFRWPEEFAALPLNTKFTGGPGSSNNTPPPGSTPTGTGAQRGAGGASGGTTGGGGYKASAQTEETNASNLLNDANKFEREAAAEVAATNTLIGSATTAITSAQSEVSKANTDEQTATALHTQMSGEVANAQTEVNNAQQAINDATTLKGQATASGDATAIKFADDAHKAAVAAHKNAQDALKELQTKAIKEAKDAMNAAQKFHNGAKKAETEAKSFETEAKLAEQEANKFKTDADNFKSQVSKLKTEADQLVSDAGALDAMPTTDPNYAMKQTNFSNDHNKIKLDYNNFRAEKPKIVQKKNSVDAAKNNALGEERKMQTTLATAKTEEATAATALTAAQTAETDSTTPRGPTPGSNPAAPGGGISGTPARGRTTSGATPGSTGQAGGGGSGIAPTLPTTGTPTPINTVHHQHGPTPADHAKHGHHVSEEYEMGEVGGDADMGKVHTDHRWLTCRDRMKDGKCEKIFGMIKHGKHEPGHACHNSKFRLKALNCAATCDKCDEFKRVMRKKLKRQEKRDKRFWIVPRKLRCVDKHLKECPSYIYKCEKKSLWRKLKDECPHSCAYCIPKTEKCQDIDHERCAGWNVKGFCKRPDYPRAVKFFYCARTCLMCPADPKGRHIVPS</sequence>
<evidence type="ECO:0000256" key="3">
    <source>
        <dbReference type="SAM" id="MobiDB-lite"/>
    </source>
</evidence>
<keyword evidence="2" id="KW-0175">Coiled coil</keyword>
<evidence type="ECO:0000313" key="6">
    <source>
        <dbReference type="Proteomes" id="UP001201812"/>
    </source>
</evidence>
<organism evidence="5 6">
    <name type="scientific">Ditylenchus destructor</name>
    <dbReference type="NCBI Taxonomy" id="166010"/>
    <lineage>
        <taxon>Eukaryota</taxon>
        <taxon>Metazoa</taxon>
        <taxon>Ecdysozoa</taxon>
        <taxon>Nematoda</taxon>
        <taxon>Chromadorea</taxon>
        <taxon>Rhabditida</taxon>
        <taxon>Tylenchina</taxon>
        <taxon>Tylenchomorpha</taxon>
        <taxon>Sphaerularioidea</taxon>
        <taxon>Anguinidae</taxon>
        <taxon>Anguininae</taxon>
        <taxon>Ditylenchus</taxon>
    </lineage>
</organism>
<feature type="compositionally biased region" description="Basic and acidic residues" evidence="3">
    <location>
        <begin position="11"/>
        <end position="35"/>
    </location>
</feature>
<feature type="compositionally biased region" description="Gly residues" evidence="3">
    <location>
        <begin position="174"/>
        <end position="191"/>
    </location>
</feature>
<dbReference type="PROSITE" id="PS50966">
    <property type="entry name" value="ZF_SWIM"/>
    <property type="match status" value="1"/>
</dbReference>
<dbReference type="Gene3D" id="1.10.10.1940">
    <property type="match status" value="1"/>
</dbReference>
<feature type="region of interest" description="Disordered" evidence="3">
    <location>
        <begin position="435"/>
        <end position="457"/>
    </location>
</feature>
<feature type="coiled-coil region" evidence="2">
    <location>
        <begin position="255"/>
        <end position="389"/>
    </location>
</feature>
<dbReference type="AlphaFoldDB" id="A0AAD4MUI1"/>
<feature type="region of interest" description="Disordered" evidence="3">
    <location>
        <begin position="150"/>
        <end position="196"/>
    </location>
</feature>